<protein>
    <submittedName>
        <fullName evidence="2">MLP-like protein 28, putative</fullName>
    </submittedName>
</protein>
<dbReference type="Proteomes" id="UP000026915">
    <property type="component" value="Chromosome 2"/>
</dbReference>
<dbReference type="InterPro" id="IPR000916">
    <property type="entry name" value="Bet_v_I/MLP"/>
</dbReference>
<evidence type="ECO:0000313" key="2">
    <source>
        <dbReference type="EMBL" id="EOY01012.1"/>
    </source>
</evidence>
<dbReference type="Gene3D" id="3.30.530.20">
    <property type="match status" value="1"/>
</dbReference>
<evidence type="ECO:0000259" key="1">
    <source>
        <dbReference type="SMART" id="SM01037"/>
    </source>
</evidence>
<dbReference type="SUPFAM" id="SSF55961">
    <property type="entry name" value="Bet v1-like"/>
    <property type="match status" value="1"/>
</dbReference>
<dbReference type="GO" id="GO:0006952">
    <property type="term" value="P:defense response"/>
    <property type="evidence" value="ECO:0007669"/>
    <property type="project" value="InterPro"/>
</dbReference>
<dbReference type="InterPro" id="IPR051761">
    <property type="entry name" value="MLP-like_ligand-binding"/>
</dbReference>
<dbReference type="InParanoid" id="A0A061E9G0"/>
<gene>
    <name evidence="2" type="ORF">TCM_010928</name>
</gene>
<proteinExistence type="predicted"/>
<dbReference type="EMBL" id="CM001880">
    <property type="protein sequence ID" value="EOY01012.1"/>
    <property type="molecule type" value="Genomic_DNA"/>
</dbReference>
<dbReference type="SMART" id="SM01037">
    <property type="entry name" value="Bet_v_1"/>
    <property type="match status" value="1"/>
</dbReference>
<reference evidence="2 3" key="1">
    <citation type="journal article" date="2013" name="Genome Biol.">
        <title>The genome sequence of the most widely cultivated cacao type and its use to identify candidate genes regulating pod color.</title>
        <authorList>
            <person name="Motamayor J.C."/>
            <person name="Mockaitis K."/>
            <person name="Schmutz J."/>
            <person name="Haiminen N."/>
            <person name="Iii D.L."/>
            <person name="Cornejo O."/>
            <person name="Findley S.D."/>
            <person name="Zheng P."/>
            <person name="Utro F."/>
            <person name="Royaert S."/>
            <person name="Saski C."/>
            <person name="Jenkins J."/>
            <person name="Podicheti R."/>
            <person name="Zhao M."/>
            <person name="Scheffler B.E."/>
            <person name="Stack J.C."/>
            <person name="Feltus F.A."/>
            <person name="Mustiga G.M."/>
            <person name="Amores F."/>
            <person name="Phillips W."/>
            <person name="Marelli J.P."/>
            <person name="May G.D."/>
            <person name="Shapiro H."/>
            <person name="Ma J."/>
            <person name="Bustamante C.D."/>
            <person name="Schnell R.J."/>
            <person name="Main D."/>
            <person name="Gilbert D."/>
            <person name="Parida L."/>
            <person name="Kuhn D.N."/>
        </authorList>
    </citation>
    <scope>NUCLEOTIDE SEQUENCE [LARGE SCALE GENOMIC DNA]</scope>
    <source>
        <strain evidence="3">cv. Matina 1-6</strain>
    </source>
</reference>
<feature type="domain" description="Bet v I/Major latex protein" evidence="1">
    <location>
        <begin position="23"/>
        <end position="174"/>
    </location>
</feature>
<dbReference type="FunCoup" id="A0A061E9G0">
    <property type="interactions" value="121"/>
</dbReference>
<dbReference type="CDD" id="cd07816">
    <property type="entry name" value="Bet_v1-like"/>
    <property type="match status" value="1"/>
</dbReference>
<dbReference type="AlphaFoldDB" id="A0A061E9G0"/>
<name>A0A061E9G0_THECC</name>
<organism evidence="2 3">
    <name type="scientific">Theobroma cacao</name>
    <name type="common">Cacao</name>
    <name type="synonym">Cocoa</name>
    <dbReference type="NCBI Taxonomy" id="3641"/>
    <lineage>
        <taxon>Eukaryota</taxon>
        <taxon>Viridiplantae</taxon>
        <taxon>Streptophyta</taxon>
        <taxon>Embryophyta</taxon>
        <taxon>Tracheophyta</taxon>
        <taxon>Spermatophyta</taxon>
        <taxon>Magnoliopsida</taxon>
        <taxon>eudicotyledons</taxon>
        <taxon>Gunneridae</taxon>
        <taxon>Pentapetalae</taxon>
        <taxon>rosids</taxon>
        <taxon>malvids</taxon>
        <taxon>Malvales</taxon>
        <taxon>Malvaceae</taxon>
        <taxon>Byttnerioideae</taxon>
        <taxon>Theobroma</taxon>
    </lineage>
</organism>
<dbReference type="PANTHER" id="PTHR31907">
    <property type="entry name" value="MLP-LIKE PROTEIN 423"/>
    <property type="match status" value="1"/>
</dbReference>
<dbReference type="OMA" id="FTHAISK"/>
<dbReference type="Gramene" id="EOY01012">
    <property type="protein sequence ID" value="EOY01012"/>
    <property type="gene ID" value="TCM_010928"/>
</dbReference>
<dbReference type="Pfam" id="PF00407">
    <property type="entry name" value="Bet_v_1"/>
    <property type="match status" value="1"/>
</dbReference>
<sequence>MMTLEDSGPHSDTKNYFVKKMSSLIGKVETDVELKSSAVKFHDMFCNKPHHVSNACSDKVQSCDLHEGNWGNEGSIVCWNYVHEGKPKVAKERIESIDPNNNSIFCRVIEGDLLKEYKSFVIKIQVTPKSQGEGSIARWTMEYEKLHEGIAHPETLLELAVQVSKDVDAHLIQGN</sequence>
<dbReference type="eggNOG" id="ENOG502S1DK">
    <property type="taxonomic scope" value="Eukaryota"/>
</dbReference>
<dbReference type="InterPro" id="IPR023393">
    <property type="entry name" value="START-like_dom_sf"/>
</dbReference>
<keyword evidence="3" id="KW-1185">Reference proteome</keyword>
<evidence type="ECO:0000313" key="3">
    <source>
        <dbReference type="Proteomes" id="UP000026915"/>
    </source>
</evidence>
<dbReference type="HOGENOM" id="CLU_081988_1_1_1"/>
<accession>A0A061E9G0</accession>
<dbReference type="STRING" id="3641.A0A061E9G0"/>